<evidence type="ECO:0000313" key="3">
    <source>
        <dbReference type="Proteomes" id="UP001345963"/>
    </source>
</evidence>
<gene>
    <name evidence="2" type="ORF">ATANTOWER_030466</name>
</gene>
<evidence type="ECO:0000313" key="2">
    <source>
        <dbReference type="EMBL" id="MED6247110.1"/>
    </source>
</evidence>
<protein>
    <submittedName>
        <fullName evidence="2">Uncharacterized protein</fullName>
    </submittedName>
</protein>
<proteinExistence type="predicted"/>
<sequence>MADLPSIQDLYSSRVRKRAGPPNDAPQSGMDADEWTSSNGRPIPADTGDNSPALSPLSGNHTPRHLEPSSPCSCGQMIRTLPGDVSHQDSPSACSHEE</sequence>
<feature type="compositionally biased region" description="Polar residues" evidence="1">
    <location>
        <begin position="88"/>
        <end position="98"/>
    </location>
</feature>
<keyword evidence="3" id="KW-1185">Reference proteome</keyword>
<dbReference type="EMBL" id="JAHUTI010047520">
    <property type="protein sequence ID" value="MED6247110.1"/>
    <property type="molecule type" value="Genomic_DNA"/>
</dbReference>
<dbReference type="Proteomes" id="UP001345963">
    <property type="component" value="Unassembled WGS sequence"/>
</dbReference>
<organism evidence="2 3">
    <name type="scientific">Ataeniobius toweri</name>
    <dbReference type="NCBI Taxonomy" id="208326"/>
    <lineage>
        <taxon>Eukaryota</taxon>
        <taxon>Metazoa</taxon>
        <taxon>Chordata</taxon>
        <taxon>Craniata</taxon>
        <taxon>Vertebrata</taxon>
        <taxon>Euteleostomi</taxon>
        <taxon>Actinopterygii</taxon>
        <taxon>Neopterygii</taxon>
        <taxon>Teleostei</taxon>
        <taxon>Neoteleostei</taxon>
        <taxon>Acanthomorphata</taxon>
        <taxon>Ovalentaria</taxon>
        <taxon>Atherinomorphae</taxon>
        <taxon>Cyprinodontiformes</taxon>
        <taxon>Goodeidae</taxon>
        <taxon>Ataeniobius</taxon>
    </lineage>
</organism>
<reference evidence="2 3" key="1">
    <citation type="submission" date="2021-07" db="EMBL/GenBank/DDBJ databases">
        <authorList>
            <person name="Palmer J.M."/>
        </authorList>
    </citation>
    <scope>NUCLEOTIDE SEQUENCE [LARGE SCALE GENOMIC DNA]</scope>
    <source>
        <strain evidence="2 3">AT_MEX2019</strain>
        <tissue evidence="2">Muscle</tissue>
    </source>
</reference>
<feature type="region of interest" description="Disordered" evidence="1">
    <location>
        <begin position="1"/>
        <end position="98"/>
    </location>
</feature>
<feature type="compositionally biased region" description="Polar residues" evidence="1">
    <location>
        <begin position="48"/>
        <end position="61"/>
    </location>
</feature>
<name>A0ABU7BBS6_9TELE</name>
<accession>A0ABU7BBS6</accession>
<evidence type="ECO:0000256" key="1">
    <source>
        <dbReference type="SAM" id="MobiDB-lite"/>
    </source>
</evidence>
<comment type="caution">
    <text evidence="2">The sequence shown here is derived from an EMBL/GenBank/DDBJ whole genome shotgun (WGS) entry which is preliminary data.</text>
</comment>